<dbReference type="Proteomes" id="UP000295636">
    <property type="component" value="Unassembled WGS sequence"/>
</dbReference>
<dbReference type="InterPro" id="IPR029062">
    <property type="entry name" value="Class_I_gatase-like"/>
</dbReference>
<proteinExistence type="predicted"/>
<dbReference type="CDD" id="cd03143">
    <property type="entry name" value="A4_beta-galactosidase_middle_domain"/>
    <property type="match status" value="1"/>
</dbReference>
<keyword evidence="2" id="KW-1185">Reference proteome</keyword>
<dbReference type="Pfam" id="PF17132">
    <property type="entry name" value="Glyco_hydro_106"/>
    <property type="match status" value="1"/>
</dbReference>
<reference evidence="1 2" key="1">
    <citation type="submission" date="2019-03" db="EMBL/GenBank/DDBJ databases">
        <title>This is whole genome sequence of Paenibacillus sp MS74 strain.</title>
        <authorList>
            <person name="Trinh H.N."/>
        </authorList>
    </citation>
    <scope>NUCLEOTIDE SEQUENCE [LARGE SCALE GENOMIC DNA]</scope>
    <source>
        <strain evidence="1 2">MS74</strain>
    </source>
</reference>
<name>A0A4R5KYR1_9BACL</name>
<dbReference type="OrthoDB" id="9761519at2"/>
<protein>
    <recommendedName>
        <fullName evidence="3">Glycoside hydrolase</fullName>
    </recommendedName>
</protein>
<dbReference type="AlphaFoldDB" id="A0A4R5KYR1"/>
<dbReference type="PANTHER" id="PTHR36848:SF2">
    <property type="entry name" value="SECRETED PROTEIN"/>
    <property type="match status" value="1"/>
</dbReference>
<organism evidence="1 2">
    <name type="scientific">Paenibacillus piri</name>
    <dbReference type="NCBI Taxonomy" id="2547395"/>
    <lineage>
        <taxon>Bacteria</taxon>
        <taxon>Bacillati</taxon>
        <taxon>Bacillota</taxon>
        <taxon>Bacilli</taxon>
        <taxon>Bacillales</taxon>
        <taxon>Paenibacillaceae</taxon>
        <taxon>Paenibacillus</taxon>
    </lineage>
</organism>
<comment type="caution">
    <text evidence="1">The sequence shown here is derived from an EMBL/GenBank/DDBJ whole genome shotgun (WGS) entry which is preliminary data.</text>
</comment>
<accession>A0A4R5KYR1</accession>
<evidence type="ECO:0000313" key="1">
    <source>
        <dbReference type="EMBL" id="TDG00211.1"/>
    </source>
</evidence>
<dbReference type="RefSeq" id="WP_133224920.1">
    <property type="nucleotide sequence ID" value="NZ_SMRT01000001.1"/>
</dbReference>
<dbReference type="PANTHER" id="PTHR36848">
    <property type="entry name" value="DNA-BINDING PROTEIN (PUTATIVE SECRETED PROTEIN)-RELATED"/>
    <property type="match status" value="1"/>
</dbReference>
<evidence type="ECO:0008006" key="3">
    <source>
        <dbReference type="Google" id="ProtNLM"/>
    </source>
</evidence>
<sequence>MTSYSRLKTQFEQPPAEYRSVPFWAWNDDLDRDELLRQIEDMKRHGMGGFFMHSRDGLETPYLGEAWMDAVKQSVSKAGELGMQAWLYDEDRWPSGSAGGSVPALGDEYRSKGLTVEVVVGRDAAYEDDGRVVAVFKASIDGMELLDCCRLPLTASRSAELPDGEALLVFRIEVSAPSEWFNGEAPPDSMNADTVRKFIDSTYEAYKAEVGDQFGRSITGIFTDEPGVHDRHCRFTPGRGWVPWTLSLPDYFMERRGYDILDVLPYLYFNGSLSSMARHDFWRTVSDKFCESFTKQLGDWCEENGLAFTGHYLWESALGVATRVGGAVMPHYRYQHVPGIDMLCEQTDEHMTVKQCTSVANQYGRKFVISETYGCTGWEFTFEGQKWMGDWQYVLGVNLRSQHLALYSLKGCRKRDYPPVFNYQTSWWKYNRLIEDYFARIGAVMTEGTPVRDVLVLHPASTAWSMLGTDPYGAARRGLDRDIPGIDRYGYEFNDLLRVLLGAHYDFDLGDETIMAETGTVSGRKLFVRLAGYRTVVIPPVRTMLRSTLELLRAFLDAGGRAIVMTPAPTMIEGRPSEEPAQLYAHPGVTAVGSADGLVAALERLQPRAVSLRSRYATEAPELLYLLKDTGKGYTLFVVNNDRHKQVDARIQIRLETAGTVRIEQWDALTGRIQPVECWREDGLLQVDACFGPADSKLYVICPEPSDQDAIAAPAVRPKPSASSAGDDEDIYAAFGPVFRFSRTMPNVLTLDSCAYRIDGAPWSGEMEIWAAQREIREALGMRQVYYNGITQRYKWIGEPHPQDGTPVGLKLSFEVQDVPDSGIHLVLEGAQQFAIRLNGQPVQSTPEGWFVDRSMDRVPLPGLRRGTNELELSCAYRQSMELEDCYMTGDFGVSPERRIIAEPQTLRAGDWCLQGYYHYNGSIVYYAEYEHRHEAGCKAVLRLGNWSAVTSEIRVNGITAGHVPWKAADGVDLTAYLNEGVNRLEIEVMGSPRNMFGPFHEARGRTATTSWSSFRSEGHTFTPDYIVQPYGLMGQVKIVRIS</sequence>
<evidence type="ECO:0000313" key="2">
    <source>
        <dbReference type="Proteomes" id="UP000295636"/>
    </source>
</evidence>
<dbReference type="Gene3D" id="3.40.50.880">
    <property type="match status" value="1"/>
</dbReference>
<dbReference type="InterPro" id="IPR053161">
    <property type="entry name" value="Ulvan_degrading_GH"/>
</dbReference>
<dbReference type="EMBL" id="SMRT01000001">
    <property type="protein sequence ID" value="TDG00211.1"/>
    <property type="molecule type" value="Genomic_DNA"/>
</dbReference>
<gene>
    <name evidence="1" type="ORF">E1757_00780</name>
</gene>